<dbReference type="PANTHER" id="PTHR15629:SF2">
    <property type="entry name" value="SH3 DOMAIN-CONTAINING YSC84-LIKE PROTEIN 1"/>
    <property type="match status" value="1"/>
</dbReference>
<dbReference type="GO" id="GO:0051666">
    <property type="term" value="P:actin cortical patch localization"/>
    <property type="evidence" value="ECO:0007669"/>
    <property type="project" value="EnsemblFungi"/>
</dbReference>
<evidence type="ECO:0000256" key="4">
    <source>
        <dbReference type="SAM" id="MobiDB-lite"/>
    </source>
</evidence>
<dbReference type="OMA" id="TQNDWWT"/>
<evidence type="ECO:0000256" key="2">
    <source>
        <dbReference type="ARBA" id="ARBA00022443"/>
    </source>
</evidence>
<dbReference type="GeneID" id="34524996"/>
<feature type="compositionally biased region" description="Polar residues" evidence="4">
    <location>
        <begin position="242"/>
        <end position="258"/>
    </location>
</feature>
<feature type="domain" description="SH3" evidence="5">
    <location>
        <begin position="405"/>
        <end position="464"/>
    </location>
</feature>
<organism evidence="6 7">
    <name type="scientific">Huiozyma naganishii (strain ATCC MYA-139 / BCRC 22969 / CBS 8797 / KCTC 17520 / NBRC 10181 / NCYC 3082 / Yp74L-3)</name>
    <name type="common">Yeast</name>
    <name type="synonym">Kazachstania naganishii</name>
    <dbReference type="NCBI Taxonomy" id="1071383"/>
    <lineage>
        <taxon>Eukaryota</taxon>
        <taxon>Fungi</taxon>
        <taxon>Dikarya</taxon>
        <taxon>Ascomycota</taxon>
        <taxon>Saccharomycotina</taxon>
        <taxon>Saccharomycetes</taxon>
        <taxon>Saccharomycetales</taxon>
        <taxon>Saccharomycetaceae</taxon>
        <taxon>Huiozyma</taxon>
    </lineage>
</organism>
<dbReference type="GO" id="GO:0051017">
    <property type="term" value="P:actin filament bundle assembly"/>
    <property type="evidence" value="ECO:0007669"/>
    <property type="project" value="TreeGrafter"/>
</dbReference>
<proteinExistence type="inferred from homology"/>
<feature type="region of interest" description="Disordered" evidence="4">
    <location>
        <begin position="226"/>
        <end position="406"/>
    </location>
</feature>
<protein>
    <recommendedName>
        <fullName evidence="5">SH3 domain-containing protein</fullName>
    </recommendedName>
</protein>
<evidence type="ECO:0000256" key="1">
    <source>
        <dbReference type="ARBA" id="ARBA00007761"/>
    </source>
</evidence>
<dbReference type="PRINTS" id="PR00452">
    <property type="entry name" value="SH3DOMAIN"/>
</dbReference>
<dbReference type="InterPro" id="IPR007461">
    <property type="entry name" value="Ysc84_actin-binding"/>
</dbReference>
<feature type="compositionally biased region" description="Acidic residues" evidence="4">
    <location>
        <begin position="226"/>
        <end position="236"/>
    </location>
</feature>
<evidence type="ECO:0000313" key="7">
    <source>
        <dbReference type="Proteomes" id="UP000006310"/>
    </source>
</evidence>
<dbReference type="PROSITE" id="PS50002">
    <property type="entry name" value="SH3"/>
    <property type="match status" value="1"/>
</dbReference>
<dbReference type="InterPro" id="IPR036028">
    <property type="entry name" value="SH3-like_dom_sf"/>
</dbReference>
<evidence type="ECO:0000256" key="3">
    <source>
        <dbReference type="PROSITE-ProRule" id="PRU00192"/>
    </source>
</evidence>
<comment type="similarity">
    <text evidence="1">Belongs to the SH3YL1 family.</text>
</comment>
<dbReference type="SMART" id="SM00326">
    <property type="entry name" value="SH3"/>
    <property type="match status" value="1"/>
</dbReference>
<dbReference type="Proteomes" id="UP000006310">
    <property type="component" value="Chromosome 3"/>
</dbReference>
<gene>
    <name evidence="6" type="primary">KNAG0C02040</name>
    <name evidence="6" type="ordered locus">KNAG_0C02040</name>
</gene>
<keyword evidence="2 3" id="KW-0728">SH3 domain</keyword>
<sequence>MGINNPIPRSLKSETRKAAKILASFVKPNQVFGADQVIPPDVLKKAKGLAVITVLKAGFLFSGRAGSGVIVARLRDGTWSAPSAIGMAGAGAGGMVGVELTDFVFILNSPEAVKSFSEFGTITLGGNISVAAGPLGRNAEAAASASTGGVAAVFAYSKTKGLFAGVSVEGSVILERREANRKFYGDSCTSKMILTGRIRPPPEADPLFRVLESRAFTYRSRDDDYEDDDYYDDIPDSFDSGDVSSRRANTRSTRMRNGSGSRRESSYYDDDDDEYDDYGYPNRRRGASRPSASRGGAGYSRRSAHNDDADDFDNDSNSAGNYYATHRLQLSPRRGRSGSGSGGASASRWEDDVYDRGQGQRSSRYNDGNDVDDLSNRFSKSRISSNGGSAGVNRSTKPSSSPSISGAPKAVALYSFTGEESGDLPFRKGDVITVLKKSDSQNDWWTGRVNGREGIFPANYVELV</sequence>
<dbReference type="InterPro" id="IPR001452">
    <property type="entry name" value="SH3_domain"/>
</dbReference>
<dbReference type="FunFam" id="2.30.30.40:FF:000100">
    <property type="entry name" value="SH3 domain-containing YSC84-like protein 1"/>
    <property type="match status" value="1"/>
</dbReference>
<dbReference type="KEGG" id="kng:KNAG_0C02040"/>
<dbReference type="InterPro" id="IPR033643">
    <property type="entry name" value="SYLF_SH3YL1-like"/>
</dbReference>
<reference evidence="7" key="2">
    <citation type="submission" date="2012-08" db="EMBL/GenBank/DDBJ databases">
        <title>Genome sequence of Kazachstania naganishii.</title>
        <authorList>
            <person name="Gordon J.L."/>
            <person name="Armisen D."/>
            <person name="Proux-Wera E."/>
            <person name="OhEigeartaigh S.S."/>
            <person name="Byrne K.P."/>
            <person name="Wolfe K.H."/>
        </authorList>
    </citation>
    <scope>NUCLEOTIDE SEQUENCE [LARGE SCALE GENOMIC DNA]</scope>
    <source>
        <strain evidence="7">ATCC MYA-139 / BCRC 22969 / CBS 8797 / CCRC 22969 / KCTC 17520 / NBRC 10181 / NCYC 3082</strain>
    </source>
</reference>
<dbReference type="Pfam" id="PF00018">
    <property type="entry name" value="SH3_1"/>
    <property type="match status" value="1"/>
</dbReference>
<accession>J7S5Q5</accession>
<dbReference type="Gene3D" id="2.30.30.40">
    <property type="entry name" value="SH3 Domains"/>
    <property type="match status" value="1"/>
</dbReference>
<feature type="compositionally biased region" description="Low complexity" evidence="4">
    <location>
        <begin position="395"/>
        <end position="406"/>
    </location>
</feature>
<dbReference type="RefSeq" id="XP_022463562.1">
    <property type="nucleotide sequence ID" value="XM_022606914.1"/>
</dbReference>
<keyword evidence="7" id="KW-1185">Reference proteome</keyword>
<dbReference type="AlphaFoldDB" id="J7S5Q5"/>
<dbReference type="eggNOG" id="KOG1843">
    <property type="taxonomic scope" value="Eukaryota"/>
</dbReference>
<feature type="compositionally biased region" description="Acidic residues" evidence="4">
    <location>
        <begin position="267"/>
        <end position="277"/>
    </location>
</feature>
<evidence type="ECO:0000313" key="6">
    <source>
        <dbReference type="EMBL" id="CCK69316.1"/>
    </source>
</evidence>
<dbReference type="Pfam" id="PF04366">
    <property type="entry name" value="Ysc84"/>
    <property type="match status" value="1"/>
</dbReference>
<dbReference type="CDD" id="cd11842">
    <property type="entry name" value="SH3_Ysc84p_like"/>
    <property type="match status" value="1"/>
</dbReference>
<dbReference type="SUPFAM" id="SSF50044">
    <property type="entry name" value="SH3-domain"/>
    <property type="match status" value="1"/>
</dbReference>
<name>J7S5Q5_HUIN7</name>
<dbReference type="EMBL" id="HE978316">
    <property type="protein sequence ID" value="CCK69316.1"/>
    <property type="molecule type" value="Genomic_DNA"/>
</dbReference>
<dbReference type="GO" id="GO:0051015">
    <property type="term" value="F:actin filament binding"/>
    <property type="evidence" value="ECO:0007669"/>
    <property type="project" value="TreeGrafter"/>
</dbReference>
<dbReference type="PANTHER" id="PTHR15629">
    <property type="entry name" value="SH3YL1 PROTEIN"/>
    <property type="match status" value="1"/>
</dbReference>
<evidence type="ECO:0000259" key="5">
    <source>
        <dbReference type="PROSITE" id="PS50002"/>
    </source>
</evidence>
<dbReference type="CDD" id="cd11525">
    <property type="entry name" value="SYLF_SH3YL1_like"/>
    <property type="match status" value="1"/>
</dbReference>
<dbReference type="OrthoDB" id="443981at2759"/>
<dbReference type="HOGENOM" id="CLU_015320_2_2_1"/>
<dbReference type="GO" id="GO:0035091">
    <property type="term" value="F:phosphatidylinositol binding"/>
    <property type="evidence" value="ECO:0007669"/>
    <property type="project" value="TreeGrafter"/>
</dbReference>
<dbReference type="InterPro" id="IPR051702">
    <property type="entry name" value="SH3_domain_YSC84-like"/>
</dbReference>
<dbReference type="GO" id="GO:0042802">
    <property type="term" value="F:identical protein binding"/>
    <property type="evidence" value="ECO:0007669"/>
    <property type="project" value="EnsemblFungi"/>
</dbReference>
<feature type="compositionally biased region" description="Polar residues" evidence="4">
    <location>
        <begin position="376"/>
        <end position="387"/>
    </location>
</feature>
<reference evidence="6 7" key="1">
    <citation type="journal article" date="2011" name="Proc. Natl. Acad. Sci. U.S.A.">
        <title>Evolutionary erosion of yeast sex chromosomes by mating-type switching accidents.</title>
        <authorList>
            <person name="Gordon J.L."/>
            <person name="Armisen D."/>
            <person name="Proux-Wera E."/>
            <person name="Oheigeartaigh S.S."/>
            <person name="Byrne K.P."/>
            <person name="Wolfe K.H."/>
        </authorList>
    </citation>
    <scope>NUCLEOTIDE SEQUENCE [LARGE SCALE GENOMIC DNA]</scope>
    <source>
        <strain evidence="7">ATCC MYA-139 / BCRC 22969 / CBS 8797 / CCRC 22969 / KCTC 17520 / NBRC 10181 / NCYC 3082</strain>
    </source>
</reference>
<dbReference type="GO" id="GO:0030479">
    <property type="term" value="C:actin cortical patch"/>
    <property type="evidence" value="ECO:0007669"/>
    <property type="project" value="TreeGrafter"/>
</dbReference>
<dbReference type="STRING" id="1071383.J7S5Q5"/>